<keyword evidence="3" id="KW-1185">Reference proteome</keyword>
<name>A0A448YYU1_9STRA</name>
<accession>A0A448YYU1</accession>
<dbReference type="EMBL" id="CAACVS010000044">
    <property type="protein sequence ID" value="VEU34958.1"/>
    <property type="molecule type" value="Genomic_DNA"/>
</dbReference>
<reference evidence="2 3" key="1">
    <citation type="submission" date="2019-01" db="EMBL/GenBank/DDBJ databases">
        <authorList>
            <person name="Ferrante I. M."/>
        </authorList>
    </citation>
    <scope>NUCLEOTIDE SEQUENCE [LARGE SCALE GENOMIC DNA]</scope>
    <source>
        <strain evidence="2 3">B856</strain>
    </source>
</reference>
<feature type="compositionally biased region" description="Basic and acidic residues" evidence="1">
    <location>
        <begin position="861"/>
        <end position="875"/>
    </location>
</feature>
<evidence type="ECO:0000313" key="2">
    <source>
        <dbReference type="EMBL" id="VEU34958.1"/>
    </source>
</evidence>
<dbReference type="Proteomes" id="UP000291116">
    <property type="component" value="Unassembled WGS sequence"/>
</dbReference>
<feature type="compositionally biased region" description="Polar residues" evidence="1">
    <location>
        <begin position="162"/>
        <end position="172"/>
    </location>
</feature>
<gene>
    <name evidence="2" type="ORF">PSNMU_V1.4_AUG-EV-PASAV3_0016800</name>
</gene>
<feature type="compositionally biased region" description="Acidic residues" evidence="1">
    <location>
        <begin position="585"/>
        <end position="594"/>
    </location>
</feature>
<feature type="region of interest" description="Disordered" evidence="1">
    <location>
        <begin position="147"/>
        <end position="215"/>
    </location>
</feature>
<feature type="region of interest" description="Disordered" evidence="1">
    <location>
        <begin position="692"/>
        <end position="740"/>
    </location>
</feature>
<evidence type="ECO:0000313" key="3">
    <source>
        <dbReference type="Proteomes" id="UP000291116"/>
    </source>
</evidence>
<dbReference type="OrthoDB" id="46078at2759"/>
<feature type="region of interest" description="Disordered" evidence="1">
    <location>
        <begin position="861"/>
        <end position="886"/>
    </location>
</feature>
<evidence type="ECO:0000256" key="1">
    <source>
        <dbReference type="SAM" id="MobiDB-lite"/>
    </source>
</evidence>
<dbReference type="AlphaFoldDB" id="A0A448YYU1"/>
<proteinExistence type="predicted"/>
<organism evidence="2 3">
    <name type="scientific">Pseudo-nitzschia multistriata</name>
    <dbReference type="NCBI Taxonomy" id="183589"/>
    <lineage>
        <taxon>Eukaryota</taxon>
        <taxon>Sar</taxon>
        <taxon>Stramenopiles</taxon>
        <taxon>Ochrophyta</taxon>
        <taxon>Bacillariophyta</taxon>
        <taxon>Bacillariophyceae</taxon>
        <taxon>Bacillariophycidae</taxon>
        <taxon>Bacillariales</taxon>
        <taxon>Bacillariaceae</taxon>
        <taxon>Pseudo-nitzschia</taxon>
    </lineage>
</organism>
<feature type="region of interest" description="Disordered" evidence="1">
    <location>
        <begin position="585"/>
        <end position="605"/>
    </location>
</feature>
<protein>
    <recommendedName>
        <fullName evidence="4">Fascin domain-containing protein</fullName>
    </recommendedName>
</protein>
<sequence length="886" mass="96223">MAVTGDWTMVKNGEEGSESSDANSNTNNDVDGESPAAAVRFPCIEQPTRVTLHCNGYYLWGCRNGKLIARKKRSEKDEWRIENSHCVVGEEEENNSDASNGNSRNQHVVNICNHKFGGRLSLVDIEEKHRKEGGPTKTVVCIKDESAKTGTKNSKTEDKQNIGGNEASSNDLGLNESIDSEEVVDFGDDTEPAALERLPDDEEDPEGGEDGENMDGVLDLGSVDQEHQQWCLVRCGDGQGSSGLMIQSLTTGDRLAITDDGKITLVPASAPEDSSVPSSVSGLVWEMECVTGELCFLSNPALDVRVRCDMAGLLTLSPNWKGWEVVRILESSGDGYVKLSSWMHSQWLLCSDAEGNVTTCSHADSLLSEGQHGESDFPGDQEPQKQQPFRCSKWAIEKYQGSSGPPGVIIRSKTHNRLLSIRDGVLRTFDSLEDISRQASAILEECAAEDCETEDNSGGGDDAAEPQSQKIADIVKRSSDEVKDAMKRGSDEVKRRGSDWWKTSVKNVQKKMSDTAIQRRNSKNPVDFLRSSMTRSGRDELQAISSSIADISEGETIVWQLEAAHLQTYYFLSSPSEVEKKIDACDEEDGDETQTPDASIGKPRSIGAFPNVTENLRTSDKIQLVRNDKEINTIKLYLTEKNLYVTCSSKGVIFLTENEGDEGSDWIMDQQKDGGSVFRSKAHGLYLSYKETENNGTKSDGGDEQAAPAEDLDNDGDSSIVDTDNNNNNTKPKSPSARGSVKFKNHLQNLLQKNNTVTELCGVSAMEPSALWKLEPCTPRAVSSEKLKTFAIGTSIAVGTTIAMPFALAGVAAVMGAVGAEAGIGFGIVAAGLTGVEAMASVGAIGATAYICFKPAQNSLTDDHQAQDGSDEKPWSKRPFSNWRNW</sequence>
<feature type="compositionally biased region" description="Acidic residues" evidence="1">
    <location>
        <begin position="178"/>
        <end position="191"/>
    </location>
</feature>
<feature type="compositionally biased region" description="Acidic residues" evidence="1">
    <location>
        <begin position="199"/>
        <end position="213"/>
    </location>
</feature>
<feature type="compositionally biased region" description="Polar residues" evidence="1">
    <location>
        <begin position="19"/>
        <end position="29"/>
    </location>
</feature>
<feature type="region of interest" description="Disordered" evidence="1">
    <location>
        <begin position="450"/>
        <end position="469"/>
    </location>
</feature>
<evidence type="ECO:0008006" key="4">
    <source>
        <dbReference type="Google" id="ProtNLM"/>
    </source>
</evidence>
<feature type="region of interest" description="Disordered" evidence="1">
    <location>
        <begin position="1"/>
        <end position="33"/>
    </location>
</feature>
<feature type="compositionally biased region" description="Low complexity" evidence="1">
    <location>
        <begin position="722"/>
        <end position="736"/>
    </location>
</feature>